<evidence type="ECO:0000313" key="5">
    <source>
        <dbReference type="Proteomes" id="UP000282002"/>
    </source>
</evidence>
<dbReference type="RefSeq" id="WP_125325727.1">
    <property type="nucleotide sequence ID" value="NZ_CP034328.1"/>
</dbReference>
<feature type="active site" evidence="1">
    <location>
        <position position="76"/>
    </location>
</feature>
<dbReference type="KEGG" id="taw:EI545_12225"/>
<proteinExistence type="predicted"/>
<dbReference type="OrthoDB" id="6902891at2"/>
<dbReference type="Gene3D" id="3.10.129.10">
    <property type="entry name" value="Hotdog Thioesterase"/>
    <property type="match status" value="1"/>
</dbReference>
<dbReference type="SUPFAM" id="SSF54637">
    <property type="entry name" value="Thioesterase/thiol ester dehydrase-isomerase"/>
    <property type="match status" value="1"/>
</dbReference>
<protein>
    <submittedName>
        <fullName evidence="4">Thioesterase</fullName>
    </submittedName>
</protein>
<evidence type="ECO:0000256" key="1">
    <source>
        <dbReference type="PIRSR" id="PIRSR014972-1"/>
    </source>
</evidence>
<evidence type="ECO:0000256" key="2">
    <source>
        <dbReference type="PIRSR" id="PIRSR014972-2"/>
    </source>
</evidence>
<dbReference type="PANTHER" id="PTHR36934">
    <property type="entry name" value="BLR0278 PROTEIN"/>
    <property type="match status" value="1"/>
</dbReference>
<gene>
    <name evidence="4" type="ORF">EI545_12225</name>
</gene>
<dbReference type="Pfam" id="PF22636">
    <property type="entry name" value="FlK"/>
    <property type="match status" value="1"/>
</dbReference>
<keyword evidence="5" id="KW-1185">Reference proteome</keyword>
<feature type="active site" evidence="1">
    <location>
        <position position="42"/>
    </location>
</feature>
<dbReference type="AlphaFoldDB" id="A0A3S8U759"/>
<feature type="binding site" evidence="2">
    <location>
        <position position="120"/>
    </location>
    <ligand>
        <name>substrate</name>
    </ligand>
</feature>
<feature type="domain" description="Fluoroacetyl-CoA-specific thioesterase-like" evidence="3">
    <location>
        <begin position="31"/>
        <end position="124"/>
    </location>
</feature>
<dbReference type="InterPro" id="IPR054485">
    <property type="entry name" value="FlK-like_dom"/>
</dbReference>
<feature type="active site" evidence="1">
    <location>
        <position position="50"/>
    </location>
</feature>
<dbReference type="PIRSF" id="PIRSF014972">
    <property type="entry name" value="FlK"/>
    <property type="match status" value="1"/>
</dbReference>
<sequence>MKLTLQPGLRHAGTLEVLPSMTVSNVSAELKAFADMPPVFATAMMVAFIEATCIECIADHLEEGEHSVGSHINVSHTAATPPGMSVLAEVTLTSVERRMLTFKVEAFDDVGLIGQGSHQRAVIDIDRFNAKIADKAKGSSR</sequence>
<dbReference type="InterPro" id="IPR025540">
    <property type="entry name" value="FlK"/>
</dbReference>
<accession>A0A3S8U759</accession>
<dbReference type="InterPro" id="IPR029069">
    <property type="entry name" value="HotDog_dom_sf"/>
</dbReference>
<evidence type="ECO:0000259" key="3">
    <source>
        <dbReference type="Pfam" id="PF22636"/>
    </source>
</evidence>
<name>A0A3S8U759_9RHOB</name>
<dbReference type="PANTHER" id="PTHR36934:SF1">
    <property type="entry name" value="THIOESTERASE DOMAIN-CONTAINING PROTEIN"/>
    <property type="match status" value="1"/>
</dbReference>
<feature type="binding site" evidence="2">
    <location>
        <position position="69"/>
    </location>
    <ligand>
        <name>substrate</name>
    </ligand>
</feature>
<organism evidence="4 5">
    <name type="scientific">Tabrizicola piscis</name>
    <dbReference type="NCBI Taxonomy" id="2494374"/>
    <lineage>
        <taxon>Bacteria</taxon>
        <taxon>Pseudomonadati</taxon>
        <taxon>Pseudomonadota</taxon>
        <taxon>Alphaproteobacteria</taxon>
        <taxon>Rhodobacterales</taxon>
        <taxon>Paracoccaceae</taxon>
        <taxon>Tabrizicola</taxon>
    </lineage>
</organism>
<dbReference type="Proteomes" id="UP000282002">
    <property type="component" value="Chromosome"/>
</dbReference>
<dbReference type="EMBL" id="CP034328">
    <property type="protein sequence ID" value="AZL59532.1"/>
    <property type="molecule type" value="Genomic_DNA"/>
</dbReference>
<evidence type="ECO:0000313" key="4">
    <source>
        <dbReference type="EMBL" id="AZL59532.1"/>
    </source>
</evidence>
<reference evidence="4 5" key="1">
    <citation type="submission" date="2018-12" db="EMBL/GenBank/DDBJ databases">
        <title>Complete genome sequencing of Tabrizicola sp. K13M18.</title>
        <authorList>
            <person name="Bae J.-W."/>
        </authorList>
    </citation>
    <scope>NUCLEOTIDE SEQUENCE [LARGE SCALE GENOMIC DNA]</scope>
    <source>
        <strain evidence="4 5">K13M18</strain>
    </source>
</reference>